<evidence type="ECO:0000313" key="2">
    <source>
        <dbReference type="Proteomes" id="UP001598114"/>
    </source>
</evidence>
<dbReference type="Proteomes" id="UP001598114">
    <property type="component" value="Unassembled WGS sequence"/>
</dbReference>
<evidence type="ECO:0000313" key="1">
    <source>
        <dbReference type="EMBL" id="MFD3275193.1"/>
    </source>
</evidence>
<keyword evidence="2" id="KW-1185">Reference proteome</keyword>
<protein>
    <submittedName>
        <fullName evidence="1">Uncharacterized protein</fullName>
    </submittedName>
</protein>
<sequence>MGFIIIYKGDFSFIEKNSLEDAFSLPGDYYVFEEASMIQQYGRFYKDPFIYYKSKEQFVNLRINDLELIDTKITFTYNSNFSIEFSLYDFVTSKTYKILKSGPNHTKAFPIVMSFLVETMTKHPISRDWRFYELEQENIKLRAELEELRKKMTS</sequence>
<proteinExistence type="predicted"/>
<dbReference type="RefSeq" id="WP_377974973.1">
    <property type="nucleotide sequence ID" value="NZ_JBBKYA010000002.1"/>
</dbReference>
<reference evidence="1 2" key="1">
    <citation type="submission" date="2024-03" db="EMBL/GenBank/DDBJ databases">
        <title>Aquirufa genome sequencing.</title>
        <authorList>
            <person name="Pitt A."/>
            <person name="Hahn M.W."/>
        </authorList>
    </citation>
    <scope>NUCLEOTIDE SEQUENCE [LARGE SCALE GENOMIC DNA]</scope>
    <source>
        <strain evidence="1 2">PLAD-142S6K</strain>
    </source>
</reference>
<name>A0ABW6D2A2_9BACT</name>
<gene>
    <name evidence="1" type="ORF">SKC38_03020</name>
</gene>
<organism evidence="1 2">
    <name type="scientific">Aquirufa echingensis</name>
    <dbReference type="NCBI Taxonomy" id="3096516"/>
    <lineage>
        <taxon>Bacteria</taxon>
        <taxon>Pseudomonadati</taxon>
        <taxon>Bacteroidota</taxon>
        <taxon>Cytophagia</taxon>
        <taxon>Cytophagales</taxon>
        <taxon>Flectobacillaceae</taxon>
        <taxon>Aquirufa</taxon>
    </lineage>
</organism>
<comment type="caution">
    <text evidence="1">The sequence shown here is derived from an EMBL/GenBank/DDBJ whole genome shotgun (WGS) entry which is preliminary data.</text>
</comment>
<dbReference type="EMBL" id="JBBKYA010000002">
    <property type="protein sequence ID" value="MFD3275193.1"/>
    <property type="molecule type" value="Genomic_DNA"/>
</dbReference>
<accession>A0ABW6D2A2</accession>